<proteinExistence type="predicted"/>
<dbReference type="InterPro" id="IPR001387">
    <property type="entry name" value="Cro/C1-type_HTH"/>
</dbReference>
<dbReference type="InterPro" id="IPR011990">
    <property type="entry name" value="TPR-like_helical_dom_sf"/>
</dbReference>
<feature type="repeat" description="TPR" evidence="1">
    <location>
        <begin position="207"/>
        <end position="240"/>
    </location>
</feature>
<dbReference type="CDD" id="cd00093">
    <property type="entry name" value="HTH_XRE"/>
    <property type="match status" value="1"/>
</dbReference>
<name>B5I2I7_STRX2</name>
<sequence length="387" mass="42759">MQLAGGEFSPAYLSRLESGTRPPTDRVMSHLCKKLKVPLSAFHTTAGSALTRALATVTSVGESLAMAAALEEALLQEPDADAVLRWQAQWVLARCYQQQGRVSEELDLLQEITALGDRTGLPDLRCRSRVRLARLLRAAGDFAQARTRVEESLALAEEHDLPYRDVVEALLTLISIDAESGQTAQARANADRLIGTLSEELPLRLKVEALWTTASVCARQGDHEAAIEPMTRALKILPSNEDPVLWMRLRMAAASMYLRTVPRDTDEARTLLDEAATGARIVGTPVHHRELLLLQCQLAFYEGRYQEARELCDRLGDRPDGISVRDQLRLDVLRNQIAIIEGDHAAAVVELERIAKEAQQSANTELSAEVWRALAEALRLAEKAGRH</sequence>
<evidence type="ECO:0000256" key="1">
    <source>
        <dbReference type="PROSITE-ProRule" id="PRU00339"/>
    </source>
</evidence>
<evidence type="ECO:0000259" key="2">
    <source>
        <dbReference type="PROSITE" id="PS50943"/>
    </source>
</evidence>
<dbReference type="eggNOG" id="ENOG5033JMJ">
    <property type="taxonomic scope" value="Bacteria"/>
</dbReference>
<dbReference type="SMART" id="SM00028">
    <property type="entry name" value="TPR"/>
    <property type="match status" value="3"/>
</dbReference>
<dbReference type="HOGENOM" id="CLU_713556_0_0_11"/>
<dbReference type="Pfam" id="PF17874">
    <property type="entry name" value="TPR_MalT"/>
    <property type="match status" value="1"/>
</dbReference>
<keyword evidence="4" id="KW-1185">Reference proteome</keyword>
<dbReference type="Gene3D" id="1.25.40.10">
    <property type="entry name" value="Tetratricopeptide repeat domain"/>
    <property type="match status" value="3"/>
</dbReference>
<evidence type="ECO:0000313" key="4">
    <source>
        <dbReference type="Proteomes" id="UP000002785"/>
    </source>
</evidence>
<gene>
    <name evidence="3" type="ORF">SSEG_05943</name>
</gene>
<organism evidence="3 4">
    <name type="scientific">Streptomyces sviceus (strain ATCC 29083 / DSM 924 / JCM 4929 / NBRC 13980 / NCIMB 11184 / NRRL 5439 / UC 5370)</name>
    <dbReference type="NCBI Taxonomy" id="463191"/>
    <lineage>
        <taxon>Bacteria</taxon>
        <taxon>Bacillati</taxon>
        <taxon>Actinomycetota</taxon>
        <taxon>Actinomycetes</taxon>
        <taxon>Kitasatosporales</taxon>
        <taxon>Streptomycetaceae</taxon>
        <taxon>Streptomyces</taxon>
    </lineage>
</organism>
<feature type="domain" description="HTH cro/C1-type" evidence="2">
    <location>
        <begin position="9"/>
        <end position="42"/>
    </location>
</feature>
<keyword evidence="1" id="KW-0802">TPR repeat</keyword>
<accession>B5I2I7</accession>
<dbReference type="SUPFAM" id="SSF48452">
    <property type="entry name" value="TPR-like"/>
    <property type="match status" value="1"/>
</dbReference>
<dbReference type="PROSITE" id="PS50943">
    <property type="entry name" value="HTH_CROC1"/>
    <property type="match status" value="1"/>
</dbReference>
<protein>
    <recommendedName>
        <fullName evidence="2">HTH cro/C1-type domain-containing protein</fullName>
    </recommendedName>
</protein>
<dbReference type="Proteomes" id="UP000002785">
    <property type="component" value="Chromosome"/>
</dbReference>
<dbReference type="EMBL" id="CM000951">
    <property type="protein sequence ID" value="EDY59292.1"/>
    <property type="molecule type" value="Genomic_DNA"/>
</dbReference>
<reference evidence="3" key="1">
    <citation type="submission" date="2009-10" db="EMBL/GenBank/DDBJ databases">
        <title>The genome sequence of Streptomyces sviceus strain ATCC 29083.</title>
        <authorList>
            <consortium name="The Broad Institute Genome Sequencing Platform"/>
            <consortium name="Broad Institute Microbial Sequencing Center"/>
            <person name="Fischbach M."/>
            <person name="Godfrey P."/>
            <person name="Ward D."/>
            <person name="Young S."/>
            <person name="Zeng Q."/>
            <person name="Koehrsen M."/>
            <person name="Alvarado L."/>
            <person name="Berlin A.M."/>
            <person name="Bochicchio J."/>
            <person name="Borenstein D."/>
            <person name="Chapman S.B."/>
            <person name="Chen Z."/>
            <person name="Engels R."/>
            <person name="Freedman E."/>
            <person name="Gellesch M."/>
            <person name="Goldberg J."/>
            <person name="Griggs A."/>
            <person name="Gujja S."/>
            <person name="Heilman E.R."/>
            <person name="Heiman D.I."/>
            <person name="Hepburn T.A."/>
            <person name="Howarth C."/>
            <person name="Jen D."/>
            <person name="Larson L."/>
            <person name="Lewis B."/>
            <person name="Mehta T."/>
            <person name="Park D."/>
            <person name="Pearson M."/>
            <person name="Richards J."/>
            <person name="Roberts A."/>
            <person name="Saif S."/>
            <person name="Shea T.D."/>
            <person name="Shenoy N."/>
            <person name="Sisk P."/>
            <person name="Stolte C."/>
            <person name="Sykes S.N."/>
            <person name="Thomson T."/>
            <person name="Walk T."/>
            <person name="White J."/>
            <person name="Yandava C."/>
            <person name="Straight P."/>
            <person name="Clardy J."/>
            <person name="Hung D."/>
            <person name="Kolter R."/>
            <person name="Mekalanos J."/>
            <person name="Walker S."/>
            <person name="Walsh C.T."/>
            <person name="Wieland-Brown L.C."/>
            <person name="Haas B."/>
            <person name="Nusbaum C."/>
            <person name="Birren B."/>
        </authorList>
    </citation>
    <scope>NUCLEOTIDE SEQUENCE [LARGE SCALE GENOMIC DNA]</scope>
    <source>
        <strain evidence="3">ATCC 29083</strain>
    </source>
</reference>
<evidence type="ECO:0000313" key="3">
    <source>
        <dbReference type="EMBL" id="EDY59292.1"/>
    </source>
</evidence>
<dbReference type="InterPro" id="IPR041617">
    <property type="entry name" value="TPR_MalT"/>
</dbReference>
<dbReference type="AlphaFoldDB" id="B5I2I7"/>
<dbReference type="InterPro" id="IPR019734">
    <property type="entry name" value="TPR_rpt"/>
</dbReference>
<dbReference type="PROSITE" id="PS50005">
    <property type="entry name" value="TPR"/>
    <property type="match status" value="1"/>
</dbReference>